<evidence type="ECO:0000256" key="4">
    <source>
        <dbReference type="SAM" id="MobiDB-lite"/>
    </source>
</evidence>
<keyword evidence="8" id="KW-1185">Reference proteome</keyword>
<dbReference type="PANTHER" id="PTHR24421:SF62">
    <property type="entry name" value="SENSORY TRANSDUCTION HISTIDINE KINASE"/>
    <property type="match status" value="1"/>
</dbReference>
<evidence type="ECO:0000256" key="3">
    <source>
        <dbReference type="ARBA" id="ARBA00023012"/>
    </source>
</evidence>
<dbReference type="CDD" id="cd16917">
    <property type="entry name" value="HATPase_UhpB-NarQ-NarX-like"/>
    <property type="match status" value="1"/>
</dbReference>
<dbReference type="Gene3D" id="3.30.565.10">
    <property type="entry name" value="Histidine kinase-like ATPase, C-terminal domain"/>
    <property type="match status" value="1"/>
</dbReference>
<organism evidence="7 8">
    <name type="scientific">Glaciibacter psychrotolerans</name>
    <dbReference type="NCBI Taxonomy" id="670054"/>
    <lineage>
        <taxon>Bacteria</taxon>
        <taxon>Bacillati</taxon>
        <taxon>Actinomycetota</taxon>
        <taxon>Actinomycetes</taxon>
        <taxon>Micrococcales</taxon>
        <taxon>Microbacteriaceae</taxon>
        <taxon>Glaciibacter</taxon>
    </lineage>
</organism>
<evidence type="ECO:0000259" key="6">
    <source>
        <dbReference type="PROSITE" id="PS50109"/>
    </source>
</evidence>
<dbReference type="PANTHER" id="PTHR24421">
    <property type="entry name" value="NITRATE/NITRITE SENSOR PROTEIN NARX-RELATED"/>
    <property type="match status" value="1"/>
</dbReference>
<feature type="region of interest" description="Disordered" evidence="4">
    <location>
        <begin position="416"/>
        <end position="443"/>
    </location>
</feature>
<evidence type="ECO:0000313" key="8">
    <source>
        <dbReference type="Proteomes" id="UP000537260"/>
    </source>
</evidence>
<feature type="transmembrane region" description="Helical" evidence="5">
    <location>
        <begin position="84"/>
        <end position="107"/>
    </location>
</feature>
<keyword evidence="5" id="KW-1133">Transmembrane helix</keyword>
<accession>A0A7Z0EBZ2</accession>
<dbReference type="GO" id="GO:0000155">
    <property type="term" value="F:phosphorelay sensor kinase activity"/>
    <property type="evidence" value="ECO:0007669"/>
    <property type="project" value="InterPro"/>
</dbReference>
<feature type="transmembrane region" description="Helical" evidence="5">
    <location>
        <begin position="143"/>
        <end position="168"/>
    </location>
</feature>
<evidence type="ECO:0000256" key="5">
    <source>
        <dbReference type="SAM" id="Phobius"/>
    </source>
</evidence>
<dbReference type="Gene3D" id="1.20.5.1930">
    <property type="match status" value="1"/>
</dbReference>
<dbReference type="EMBL" id="JACCFM010000001">
    <property type="protein sequence ID" value="NYJ18858.1"/>
    <property type="molecule type" value="Genomic_DNA"/>
</dbReference>
<dbReference type="Proteomes" id="UP000537260">
    <property type="component" value="Unassembled WGS sequence"/>
</dbReference>
<dbReference type="Pfam" id="PF02518">
    <property type="entry name" value="HATPase_c"/>
    <property type="match status" value="1"/>
</dbReference>
<feature type="transmembrane region" description="Helical" evidence="5">
    <location>
        <begin position="20"/>
        <end position="41"/>
    </location>
</feature>
<protein>
    <submittedName>
        <fullName evidence="7">Signal transduction histidine kinase</fullName>
    </submittedName>
</protein>
<dbReference type="GO" id="GO:0016020">
    <property type="term" value="C:membrane"/>
    <property type="evidence" value="ECO:0007669"/>
    <property type="project" value="InterPro"/>
</dbReference>
<feature type="compositionally biased region" description="Acidic residues" evidence="4">
    <location>
        <begin position="427"/>
        <end position="443"/>
    </location>
</feature>
<dbReference type="InterPro" id="IPR017205">
    <property type="entry name" value="Sig_transdc_His_kinase_ChrS"/>
</dbReference>
<keyword evidence="1" id="KW-0808">Transferase</keyword>
<evidence type="ECO:0000313" key="7">
    <source>
        <dbReference type="EMBL" id="NYJ18858.1"/>
    </source>
</evidence>
<gene>
    <name evidence="7" type="ORF">HNR05_000649</name>
</gene>
<feature type="transmembrane region" description="Helical" evidence="5">
    <location>
        <begin position="119"/>
        <end position="137"/>
    </location>
</feature>
<reference evidence="7 8" key="1">
    <citation type="submission" date="2020-07" db="EMBL/GenBank/DDBJ databases">
        <title>Sequencing the genomes of 1000 actinobacteria strains.</title>
        <authorList>
            <person name="Klenk H.-P."/>
        </authorList>
    </citation>
    <scope>NUCLEOTIDE SEQUENCE [LARGE SCALE GENOMIC DNA]</scope>
    <source>
        <strain evidence="7 8">LI1</strain>
    </source>
</reference>
<dbReference type="InterPro" id="IPR011712">
    <property type="entry name" value="Sig_transdc_His_kin_sub3_dim/P"/>
</dbReference>
<evidence type="ECO:0000256" key="1">
    <source>
        <dbReference type="ARBA" id="ARBA00022679"/>
    </source>
</evidence>
<feature type="domain" description="Histidine kinase" evidence="6">
    <location>
        <begin position="204"/>
        <end position="406"/>
    </location>
</feature>
<feature type="transmembrane region" description="Helical" evidence="5">
    <location>
        <begin position="53"/>
        <end position="72"/>
    </location>
</feature>
<dbReference type="InterPro" id="IPR005467">
    <property type="entry name" value="His_kinase_dom"/>
</dbReference>
<sequence>MSTPDATLGARLPHSALTPVFTGLRIGLHTLIVALTLFVIVRASFGVWPLPGVIVALAGLFLGVYAAGGVLARTHSQRWITPVWLTALMILWLALTVLAPDASYIVFPLFFLQLHVLRLRYAIPAVLVSVILAVWALSYHLGWSLGAVLGPLIGAGVAVAIGLGYRALLAEANERQRLIADLLATRAELAATSRQAGTIAERERLAREIHDTVAQGLSSIQLLIHAAERTVTDAAARAHLELARQTAATNLHETRRFIRELTPPALETQSLPGALARLVETATAAAAPSAEKTAVSLHITGDPLPLPMRLEATLLRIAQGSLANVSQHAHATRAEITLSYMPDEIALDVVDNGQGFDVAALTDVGRPDSFGLMAIRQRVEQQGGSFVLESQPAHGTALAVTFPLDEDEIIEPREVGPEAVDAAADADASDADASADTEWEAQE</sequence>
<dbReference type="PIRSF" id="PIRSF037434">
    <property type="entry name" value="STHK_ChrS"/>
    <property type="match status" value="1"/>
</dbReference>
<dbReference type="PROSITE" id="PS50109">
    <property type="entry name" value="HIS_KIN"/>
    <property type="match status" value="1"/>
</dbReference>
<keyword evidence="3" id="KW-0902">Two-component regulatory system</keyword>
<dbReference type="InterPro" id="IPR003594">
    <property type="entry name" value="HATPase_dom"/>
</dbReference>
<keyword evidence="2 7" id="KW-0418">Kinase</keyword>
<name>A0A7Z0EBZ2_9MICO</name>
<dbReference type="RefSeq" id="WP_179577710.1">
    <property type="nucleotide sequence ID" value="NZ_JACCFM010000001.1"/>
</dbReference>
<dbReference type="GO" id="GO:0046983">
    <property type="term" value="F:protein dimerization activity"/>
    <property type="evidence" value="ECO:0007669"/>
    <property type="project" value="InterPro"/>
</dbReference>
<evidence type="ECO:0000256" key="2">
    <source>
        <dbReference type="ARBA" id="ARBA00022777"/>
    </source>
</evidence>
<keyword evidence="5" id="KW-0812">Transmembrane</keyword>
<comment type="caution">
    <text evidence="7">The sequence shown here is derived from an EMBL/GenBank/DDBJ whole genome shotgun (WGS) entry which is preliminary data.</text>
</comment>
<dbReference type="AlphaFoldDB" id="A0A7Z0EBZ2"/>
<dbReference type="InterPro" id="IPR050482">
    <property type="entry name" value="Sensor_HK_TwoCompSys"/>
</dbReference>
<proteinExistence type="predicted"/>
<keyword evidence="5" id="KW-0472">Membrane</keyword>
<dbReference type="InterPro" id="IPR036890">
    <property type="entry name" value="HATPase_C_sf"/>
</dbReference>
<dbReference type="Pfam" id="PF07730">
    <property type="entry name" value="HisKA_3"/>
    <property type="match status" value="1"/>
</dbReference>
<dbReference type="SUPFAM" id="SSF55874">
    <property type="entry name" value="ATPase domain of HSP90 chaperone/DNA topoisomerase II/histidine kinase"/>
    <property type="match status" value="1"/>
</dbReference>